<comment type="caution">
    <text evidence="2">The sequence shown here is derived from an EMBL/GenBank/DDBJ whole genome shotgun (WGS) entry which is preliminary data.</text>
</comment>
<protein>
    <submittedName>
        <fullName evidence="2">Uncharacterized protein</fullName>
    </submittedName>
</protein>
<feature type="region of interest" description="Disordered" evidence="1">
    <location>
        <begin position="71"/>
        <end position="90"/>
    </location>
</feature>
<dbReference type="EMBL" id="CAMXCT010003235">
    <property type="protein sequence ID" value="CAI4003251.1"/>
    <property type="molecule type" value="Genomic_DNA"/>
</dbReference>
<dbReference type="OrthoDB" id="10500457at2759"/>
<name>A0A9P1G861_9DINO</name>
<evidence type="ECO:0000256" key="1">
    <source>
        <dbReference type="SAM" id="MobiDB-lite"/>
    </source>
</evidence>
<evidence type="ECO:0000313" key="3">
    <source>
        <dbReference type="EMBL" id="CAL4790563.1"/>
    </source>
</evidence>
<gene>
    <name evidence="2" type="ORF">C1SCF055_LOCUS29134</name>
</gene>
<dbReference type="Proteomes" id="UP001152797">
    <property type="component" value="Unassembled WGS sequence"/>
</dbReference>
<evidence type="ECO:0000313" key="4">
    <source>
        <dbReference type="Proteomes" id="UP001152797"/>
    </source>
</evidence>
<reference evidence="3 4" key="2">
    <citation type="submission" date="2024-05" db="EMBL/GenBank/DDBJ databases">
        <authorList>
            <person name="Chen Y."/>
            <person name="Shah S."/>
            <person name="Dougan E. K."/>
            <person name="Thang M."/>
            <person name="Chan C."/>
        </authorList>
    </citation>
    <scope>NUCLEOTIDE SEQUENCE [LARGE SCALE GENOMIC DNA]</scope>
</reference>
<dbReference type="EMBL" id="CAMXCT030003235">
    <property type="protein sequence ID" value="CAL4790563.1"/>
    <property type="molecule type" value="Genomic_DNA"/>
</dbReference>
<reference evidence="2" key="1">
    <citation type="submission" date="2022-10" db="EMBL/GenBank/DDBJ databases">
        <authorList>
            <person name="Chen Y."/>
            <person name="Dougan E. K."/>
            <person name="Chan C."/>
            <person name="Rhodes N."/>
            <person name="Thang M."/>
        </authorList>
    </citation>
    <scope>NUCLEOTIDE SEQUENCE</scope>
</reference>
<proteinExistence type="predicted"/>
<organism evidence="2">
    <name type="scientific">Cladocopium goreaui</name>
    <dbReference type="NCBI Taxonomy" id="2562237"/>
    <lineage>
        <taxon>Eukaryota</taxon>
        <taxon>Sar</taxon>
        <taxon>Alveolata</taxon>
        <taxon>Dinophyceae</taxon>
        <taxon>Suessiales</taxon>
        <taxon>Symbiodiniaceae</taxon>
        <taxon>Cladocopium</taxon>
    </lineage>
</organism>
<dbReference type="EMBL" id="CAMXCT020003235">
    <property type="protein sequence ID" value="CAL1156626.1"/>
    <property type="molecule type" value="Genomic_DNA"/>
</dbReference>
<keyword evidence="4" id="KW-1185">Reference proteome</keyword>
<dbReference type="AlphaFoldDB" id="A0A9P1G861"/>
<feature type="region of interest" description="Disordered" evidence="1">
    <location>
        <begin position="1"/>
        <end position="52"/>
    </location>
</feature>
<evidence type="ECO:0000313" key="2">
    <source>
        <dbReference type="EMBL" id="CAI4003251.1"/>
    </source>
</evidence>
<accession>A0A9P1G861</accession>
<sequence length="281" mass="31186">MPPRKLKRSVSADVEGRPSKAPAEIAVSGLDSEPAEAAGASKEAGDAGDAGDVKISRFANQDLVRDVVIGYTGDEDEDPPQAGSSKERHNRDVQQMISEGLDVPIAKDQRSSYVWVAASKVPENQGVEGNIEMRKKKYTWNPEEIQPVDAVRSKQLRCDICGALCTEVLYEFRCYKRMRPDEPRSVGRRLHPFVSYISKECGQGLLGNPSGASKLRERIYRLLMDTDGLSAVEELEAMQKHEKCVSSRKETVEHFTSLYITLHHFTSLYTLFLGAGSLAPW</sequence>